<dbReference type="RefSeq" id="WP_187247636.1">
    <property type="nucleotide sequence ID" value="NZ_BAAAOK010000005.1"/>
</dbReference>
<dbReference type="Proteomes" id="UP000805614">
    <property type="component" value="Unassembled WGS sequence"/>
</dbReference>
<gene>
    <name evidence="2" type="ORF">HKK74_34645</name>
</gene>
<keyword evidence="1" id="KW-0812">Transmembrane</keyword>
<protein>
    <submittedName>
        <fullName evidence="2">Uncharacterized protein</fullName>
    </submittedName>
</protein>
<proteinExistence type="predicted"/>
<comment type="caution">
    <text evidence="2">The sequence shown here is derived from an EMBL/GenBank/DDBJ whole genome shotgun (WGS) entry which is preliminary data.</text>
</comment>
<evidence type="ECO:0000256" key="1">
    <source>
        <dbReference type="SAM" id="Phobius"/>
    </source>
</evidence>
<feature type="transmembrane region" description="Helical" evidence="1">
    <location>
        <begin position="39"/>
        <end position="59"/>
    </location>
</feature>
<accession>A0ABR7M1Z0</accession>
<evidence type="ECO:0000313" key="2">
    <source>
        <dbReference type="EMBL" id="MBC6470593.1"/>
    </source>
</evidence>
<keyword evidence="3" id="KW-1185">Reference proteome</keyword>
<reference evidence="2 3" key="1">
    <citation type="submission" date="2020-06" db="EMBL/GenBank/DDBJ databases">
        <title>Actinomadura xiongansis sp. nov., isolated from soil of Baiyangdian.</title>
        <authorList>
            <person name="Zhang X."/>
        </authorList>
    </citation>
    <scope>NUCLEOTIDE SEQUENCE [LARGE SCALE GENOMIC DNA]</scope>
    <source>
        <strain evidence="2 3">HBUM206468</strain>
    </source>
</reference>
<sequence>MNTDEFRNLLNDRTERAHLRPVPHDDLRDRIRVARMRRFVAVTGSGVAVAVGTAVIMSVPESDHAATVATGRTTPTAERTLSPQEMRDIVAEVQANQDRLALESRYRWNRLPGRSDLAWPDERNARLEIRPGQRRLGLYATCDGFESNVNVTITLTGATFPPEFSDGDGRSTGFNCFKGGLYELTIPRSTKKITVTVVAKQYAAQSHPEWPPSRPRTWSFGFYEKGAKVPADHPATDGRSGLPGQVVSVDHREATEATRRLTRRLQERAAASRPSGTPN</sequence>
<evidence type="ECO:0000313" key="3">
    <source>
        <dbReference type="Proteomes" id="UP000805614"/>
    </source>
</evidence>
<keyword evidence="1" id="KW-0472">Membrane</keyword>
<name>A0ABR7M1Z0_9ACTN</name>
<dbReference type="EMBL" id="JABVEC010000044">
    <property type="protein sequence ID" value="MBC6470593.1"/>
    <property type="molecule type" value="Genomic_DNA"/>
</dbReference>
<keyword evidence="1" id="KW-1133">Transmembrane helix</keyword>
<organism evidence="2 3">
    <name type="scientific">Actinomadura alba</name>
    <dbReference type="NCBI Taxonomy" id="406431"/>
    <lineage>
        <taxon>Bacteria</taxon>
        <taxon>Bacillati</taxon>
        <taxon>Actinomycetota</taxon>
        <taxon>Actinomycetes</taxon>
        <taxon>Streptosporangiales</taxon>
        <taxon>Thermomonosporaceae</taxon>
        <taxon>Actinomadura</taxon>
    </lineage>
</organism>